<accession>A0AAV5QT65</accession>
<keyword evidence="3" id="KW-1185">Reference proteome</keyword>
<protein>
    <submittedName>
        <fullName evidence="2">Uncharacterized protein</fullName>
    </submittedName>
</protein>
<keyword evidence="1" id="KW-0732">Signal</keyword>
<dbReference type="AlphaFoldDB" id="A0AAV5QT65"/>
<dbReference type="GeneID" id="90075904"/>
<feature type="signal peptide" evidence="1">
    <location>
        <begin position="1"/>
        <end position="18"/>
    </location>
</feature>
<organism evidence="2 3">
    <name type="scientific">Saccharomycopsis crataegensis</name>
    <dbReference type="NCBI Taxonomy" id="43959"/>
    <lineage>
        <taxon>Eukaryota</taxon>
        <taxon>Fungi</taxon>
        <taxon>Dikarya</taxon>
        <taxon>Ascomycota</taxon>
        <taxon>Saccharomycotina</taxon>
        <taxon>Saccharomycetes</taxon>
        <taxon>Saccharomycopsidaceae</taxon>
        <taxon>Saccharomycopsis</taxon>
    </lineage>
</organism>
<dbReference type="EMBL" id="BTFZ01000013">
    <property type="protein sequence ID" value="GMM37929.1"/>
    <property type="molecule type" value="Genomic_DNA"/>
</dbReference>
<comment type="caution">
    <text evidence="2">The sequence shown here is derived from an EMBL/GenBank/DDBJ whole genome shotgun (WGS) entry which is preliminary data.</text>
</comment>
<name>A0AAV5QT65_9ASCO</name>
<gene>
    <name evidence="2" type="ORF">DASC09_052540</name>
</gene>
<evidence type="ECO:0000313" key="2">
    <source>
        <dbReference type="EMBL" id="GMM37929.1"/>
    </source>
</evidence>
<dbReference type="Proteomes" id="UP001360560">
    <property type="component" value="Unassembled WGS sequence"/>
</dbReference>
<evidence type="ECO:0000313" key="3">
    <source>
        <dbReference type="Proteomes" id="UP001360560"/>
    </source>
</evidence>
<reference evidence="2 3" key="1">
    <citation type="journal article" date="2023" name="Elife">
        <title>Identification of key yeast species and microbe-microbe interactions impacting larval growth of Drosophila in the wild.</title>
        <authorList>
            <person name="Mure A."/>
            <person name="Sugiura Y."/>
            <person name="Maeda R."/>
            <person name="Honda K."/>
            <person name="Sakurai N."/>
            <person name="Takahashi Y."/>
            <person name="Watada M."/>
            <person name="Katoh T."/>
            <person name="Gotoh A."/>
            <person name="Gotoh Y."/>
            <person name="Taniguchi I."/>
            <person name="Nakamura K."/>
            <person name="Hayashi T."/>
            <person name="Katayama T."/>
            <person name="Uemura T."/>
            <person name="Hattori Y."/>
        </authorList>
    </citation>
    <scope>NUCLEOTIDE SEQUENCE [LARGE SCALE GENOMIC DNA]</scope>
    <source>
        <strain evidence="2 3">SC-9</strain>
    </source>
</reference>
<evidence type="ECO:0000256" key="1">
    <source>
        <dbReference type="SAM" id="SignalP"/>
    </source>
</evidence>
<sequence>MRTFILFISITLVQLASAAFLANVNLKEKRFQKETDLVTLSPTSSASLSSSMGYTMSTSTLSFPVISPTLIVEKVAANANRNPSTNYKVIPSASTLYPKSYSSAYSFTVSSEKAVQTKAFDTINFNQGPKLDQSKPGAVSYTVSSVNINVNNDIPEYVLAL</sequence>
<dbReference type="RefSeq" id="XP_064854925.1">
    <property type="nucleotide sequence ID" value="XM_064998853.1"/>
</dbReference>
<feature type="chain" id="PRO_5043764307" evidence="1">
    <location>
        <begin position="19"/>
        <end position="161"/>
    </location>
</feature>
<proteinExistence type="predicted"/>